<name>A0A1J3D8I2_NOCCA</name>
<sequence length="95" mass="10465">MEDPRQEVKKIRWEKLKKVASMAAPMVVVNISQYLLRAISTMIVGHKSEISLAGIALASTFASVTGFTLIVSRAPANPKKKYLVYGIVNCLFIIV</sequence>
<dbReference type="GO" id="GO:0016020">
    <property type="term" value="C:membrane"/>
    <property type="evidence" value="ECO:0007669"/>
    <property type="project" value="InterPro"/>
</dbReference>
<dbReference type="InterPro" id="IPR002528">
    <property type="entry name" value="MATE_fam"/>
</dbReference>
<keyword evidence="2" id="KW-1133">Transmembrane helix</keyword>
<feature type="transmembrane region" description="Helical" evidence="2">
    <location>
        <begin position="21"/>
        <end position="44"/>
    </location>
</feature>
<proteinExistence type="inferred from homology"/>
<evidence type="ECO:0000256" key="1">
    <source>
        <dbReference type="ARBA" id="ARBA00010199"/>
    </source>
</evidence>
<keyword evidence="2" id="KW-0812">Transmembrane</keyword>
<dbReference type="EMBL" id="GEVI01018283">
    <property type="protein sequence ID" value="JAU14037.1"/>
    <property type="molecule type" value="Transcribed_RNA"/>
</dbReference>
<organism evidence="3">
    <name type="scientific">Noccaea caerulescens</name>
    <name type="common">Alpine penny-cress</name>
    <name type="synonym">Thlaspi caerulescens</name>
    <dbReference type="NCBI Taxonomy" id="107243"/>
    <lineage>
        <taxon>Eukaryota</taxon>
        <taxon>Viridiplantae</taxon>
        <taxon>Streptophyta</taxon>
        <taxon>Embryophyta</taxon>
        <taxon>Tracheophyta</taxon>
        <taxon>Spermatophyta</taxon>
        <taxon>Magnoliopsida</taxon>
        <taxon>eudicotyledons</taxon>
        <taxon>Gunneridae</taxon>
        <taxon>Pentapetalae</taxon>
        <taxon>rosids</taxon>
        <taxon>malvids</taxon>
        <taxon>Brassicales</taxon>
        <taxon>Brassicaceae</taxon>
        <taxon>Coluteocarpeae</taxon>
        <taxon>Noccaea</taxon>
    </lineage>
</organism>
<accession>A0A1J3D8I2</accession>
<feature type="transmembrane region" description="Helical" evidence="2">
    <location>
        <begin position="50"/>
        <end position="71"/>
    </location>
</feature>
<evidence type="ECO:0000256" key="2">
    <source>
        <dbReference type="SAM" id="Phobius"/>
    </source>
</evidence>
<dbReference type="GO" id="GO:0042910">
    <property type="term" value="F:xenobiotic transmembrane transporter activity"/>
    <property type="evidence" value="ECO:0007669"/>
    <property type="project" value="InterPro"/>
</dbReference>
<dbReference type="Pfam" id="PF01554">
    <property type="entry name" value="MatE"/>
    <property type="match status" value="1"/>
</dbReference>
<gene>
    <name evidence="3" type="ORF">GA_TR19904_c1_g1_i1_g.66074</name>
</gene>
<protein>
    <submittedName>
        <fullName evidence="3">MATE efflux family protein 5</fullName>
    </submittedName>
</protein>
<comment type="similarity">
    <text evidence="1">Belongs to the multi antimicrobial extrusion (MATE) (TC 2.A.66.1) family.</text>
</comment>
<dbReference type="AlphaFoldDB" id="A0A1J3D8I2"/>
<reference evidence="3" key="1">
    <citation type="submission" date="2016-07" db="EMBL/GenBank/DDBJ databases">
        <title>De novo transcriptome assembly of four accessions of the metal hyperaccumulator plant Noccaea caerulescens.</title>
        <authorList>
            <person name="Blande D."/>
            <person name="Halimaa P."/>
            <person name="Tervahauta A.I."/>
            <person name="Aarts M.G."/>
            <person name="Karenlampi S.O."/>
        </authorList>
    </citation>
    <scope>NUCLEOTIDE SEQUENCE</scope>
</reference>
<keyword evidence="2" id="KW-0472">Membrane</keyword>
<dbReference type="GO" id="GO:0015297">
    <property type="term" value="F:antiporter activity"/>
    <property type="evidence" value="ECO:0007669"/>
    <property type="project" value="InterPro"/>
</dbReference>
<evidence type="ECO:0000313" key="3">
    <source>
        <dbReference type="EMBL" id="JAU14037.1"/>
    </source>
</evidence>